<reference evidence="2" key="1">
    <citation type="journal article" date="2022" name="Mol. Ecol. Resour.">
        <title>The genomes of chicory, endive, great burdock and yacon provide insights into Asteraceae palaeo-polyploidization history and plant inulin production.</title>
        <authorList>
            <person name="Fan W."/>
            <person name="Wang S."/>
            <person name="Wang H."/>
            <person name="Wang A."/>
            <person name="Jiang F."/>
            <person name="Liu H."/>
            <person name="Zhao H."/>
            <person name="Xu D."/>
            <person name="Zhang Y."/>
        </authorList>
    </citation>
    <scope>NUCLEOTIDE SEQUENCE [LARGE SCALE GENOMIC DNA]</scope>
    <source>
        <strain evidence="2">cv. Yunnan</strain>
    </source>
</reference>
<comment type="caution">
    <text evidence="1">The sequence shown here is derived from an EMBL/GenBank/DDBJ whole genome shotgun (WGS) entry which is preliminary data.</text>
</comment>
<dbReference type="Proteomes" id="UP001056120">
    <property type="component" value="Linkage Group LG08"/>
</dbReference>
<reference evidence="1 2" key="2">
    <citation type="journal article" date="2022" name="Mol. Ecol. Resour.">
        <title>The genomes of chicory, endive, great burdock and yacon provide insights into Asteraceae paleo-polyploidization history and plant inulin production.</title>
        <authorList>
            <person name="Fan W."/>
            <person name="Wang S."/>
            <person name="Wang H."/>
            <person name="Wang A."/>
            <person name="Jiang F."/>
            <person name="Liu H."/>
            <person name="Zhao H."/>
            <person name="Xu D."/>
            <person name="Zhang Y."/>
        </authorList>
    </citation>
    <scope>NUCLEOTIDE SEQUENCE [LARGE SCALE GENOMIC DNA]</scope>
    <source>
        <strain evidence="2">cv. Yunnan</strain>
        <tissue evidence="1">Leaves</tissue>
    </source>
</reference>
<proteinExistence type="predicted"/>
<evidence type="ECO:0000313" key="2">
    <source>
        <dbReference type="Proteomes" id="UP001056120"/>
    </source>
</evidence>
<evidence type="ECO:0000313" key="1">
    <source>
        <dbReference type="EMBL" id="KAI3808146.1"/>
    </source>
</evidence>
<dbReference type="EMBL" id="CM042025">
    <property type="protein sequence ID" value="KAI3808146.1"/>
    <property type="molecule type" value="Genomic_DNA"/>
</dbReference>
<protein>
    <submittedName>
        <fullName evidence="1">Uncharacterized protein</fullName>
    </submittedName>
</protein>
<gene>
    <name evidence="1" type="ORF">L1987_24091</name>
</gene>
<accession>A0ACB9IK32</accession>
<sequence>MILGHRSSLELRFDTQRKEHELMVKLIVDLTKKLDAQGEKDKEKEKTTRDEDCHPANLTKDDDKDKDPEAGPSGGEHQALAIVPISAIPMAQGESTHQEGGDTSGGGDKGKLTADVLKDLSDDEILYLEPDYSKEAHINALFNLEEGEIDYGDDWDDDDDDVVIEIPKGDVEGEYELEDGEIFEFPSFEAQLDTGSIEHASNVEASTEASPVDPTPVDPEAPKEKDTPSTSSKGPAPVWQKTSIIDKQGATGMILAVSGDGLWVVLQQEARSWKFDTFKPQVPKRVKDDTARHPVTKNFLKKLVYKPVLCETKIPLRKLSQDILGDMWYWYVDPKTGEAVVTRKVRSESGFLVPRELIRVFDEVCFIKFSVKDLEALADRYCMHTDEWMKFLASKYDKVIKFCLDYKKKMEAKDA</sequence>
<organism evidence="1 2">
    <name type="scientific">Smallanthus sonchifolius</name>
    <dbReference type="NCBI Taxonomy" id="185202"/>
    <lineage>
        <taxon>Eukaryota</taxon>
        <taxon>Viridiplantae</taxon>
        <taxon>Streptophyta</taxon>
        <taxon>Embryophyta</taxon>
        <taxon>Tracheophyta</taxon>
        <taxon>Spermatophyta</taxon>
        <taxon>Magnoliopsida</taxon>
        <taxon>eudicotyledons</taxon>
        <taxon>Gunneridae</taxon>
        <taxon>Pentapetalae</taxon>
        <taxon>asterids</taxon>
        <taxon>campanulids</taxon>
        <taxon>Asterales</taxon>
        <taxon>Asteraceae</taxon>
        <taxon>Asteroideae</taxon>
        <taxon>Heliantheae alliance</taxon>
        <taxon>Millerieae</taxon>
        <taxon>Smallanthus</taxon>
    </lineage>
</organism>
<keyword evidence="2" id="KW-1185">Reference proteome</keyword>
<name>A0ACB9IK32_9ASTR</name>